<dbReference type="RefSeq" id="WP_141318700.1">
    <property type="nucleotide sequence ID" value="NZ_BJLP01000007.1"/>
</dbReference>
<evidence type="ECO:0000313" key="3">
    <source>
        <dbReference type="Proteomes" id="UP000315842"/>
    </source>
</evidence>
<dbReference type="Gene3D" id="3.40.50.1820">
    <property type="entry name" value="alpha/beta hydrolase"/>
    <property type="match status" value="1"/>
</dbReference>
<dbReference type="SUPFAM" id="SSF53474">
    <property type="entry name" value="alpha/beta-Hydrolases"/>
    <property type="match status" value="1"/>
</dbReference>
<reference evidence="2 3" key="1">
    <citation type="submission" date="2019-06" db="EMBL/GenBank/DDBJ databases">
        <title>Whole genome shotgun sequence of Cellulomonas uda NBRC 3747.</title>
        <authorList>
            <person name="Hosoyama A."/>
            <person name="Uohara A."/>
            <person name="Ohji S."/>
            <person name="Ichikawa N."/>
        </authorList>
    </citation>
    <scope>NUCLEOTIDE SEQUENCE [LARGE SCALE GENOMIC DNA]</scope>
    <source>
        <strain evidence="2 3">NBRC 3747</strain>
    </source>
</reference>
<evidence type="ECO:0000259" key="1">
    <source>
        <dbReference type="Pfam" id="PF12697"/>
    </source>
</evidence>
<gene>
    <name evidence="2" type="ORF">CUD01_06600</name>
</gene>
<organism evidence="2 3">
    <name type="scientific">Cellulomonas uda</name>
    <dbReference type="NCBI Taxonomy" id="1714"/>
    <lineage>
        <taxon>Bacteria</taxon>
        <taxon>Bacillati</taxon>
        <taxon>Actinomycetota</taxon>
        <taxon>Actinomycetes</taxon>
        <taxon>Micrococcales</taxon>
        <taxon>Cellulomonadaceae</taxon>
        <taxon>Cellulomonas</taxon>
    </lineage>
</organism>
<proteinExistence type="predicted"/>
<keyword evidence="3" id="KW-1185">Reference proteome</keyword>
<dbReference type="Pfam" id="PF12697">
    <property type="entry name" value="Abhydrolase_6"/>
    <property type="match status" value="1"/>
</dbReference>
<dbReference type="AlphaFoldDB" id="A0A4Y3K924"/>
<keyword evidence="2" id="KW-0378">Hydrolase</keyword>
<evidence type="ECO:0000313" key="2">
    <source>
        <dbReference type="EMBL" id="GEA80216.1"/>
    </source>
</evidence>
<accession>A0A4Y3K924</accession>
<dbReference type="Proteomes" id="UP000315842">
    <property type="component" value="Unassembled WGS sequence"/>
</dbReference>
<dbReference type="InterPro" id="IPR029058">
    <property type="entry name" value="AB_hydrolase_fold"/>
</dbReference>
<comment type="caution">
    <text evidence="2">The sequence shown here is derived from an EMBL/GenBank/DDBJ whole genome shotgun (WGS) entry which is preliminary data.</text>
</comment>
<dbReference type="PANTHER" id="PTHR43433:SF1">
    <property type="entry name" value="BLL5160 PROTEIN"/>
    <property type="match status" value="1"/>
</dbReference>
<protein>
    <submittedName>
        <fullName evidence="2">Alpha/beta hydrolase</fullName>
    </submittedName>
</protein>
<dbReference type="InterPro" id="IPR050471">
    <property type="entry name" value="AB_hydrolase"/>
</dbReference>
<dbReference type="GO" id="GO:0016787">
    <property type="term" value="F:hydrolase activity"/>
    <property type="evidence" value="ECO:0007669"/>
    <property type="project" value="UniProtKB-KW"/>
</dbReference>
<dbReference type="InterPro" id="IPR000073">
    <property type="entry name" value="AB_hydrolase_1"/>
</dbReference>
<name>A0A4Y3K924_CELUD</name>
<sequence>MTAGELCTARSGDGTTIAYERSGGGPPLVMVGGAFTTREVFRPLAELLGDVFTTVLVDRRGRGDSGDAIVPHEAFSYTVDREVEDLEAVVAAEGGRAAVLGFSSGANLALHAAAAGLPVSALVLYEAPFSLAGLPAAAPDVPRRLAGLVAEGHLGDAVATMQREVIGLPSAMVEQARRSPGWHALEELAQTCVYDATITAAPNVPTPAMRALAVPTLVVCGAQTWPTLRAAGAALAGELAAARYVEVPGGAGHEIAAEATAALLRAELAHG</sequence>
<dbReference type="EMBL" id="BJLP01000007">
    <property type="protein sequence ID" value="GEA80216.1"/>
    <property type="molecule type" value="Genomic_DNA"/>
</dbReference>
<feature type="domain" description="AB hydrolase-1" evidence="1">
    <location>
        <begin position="28"/>
        <end position="257"/>
    </location>
</feature>
<dbReference type="PANTHER" id="PTHR43433">
    <property type="entry name" value="HYDROLASE, ALPHA/BETA FOLD FAMILY PROTEIN"/>
    <property type="match status" value="1"/>
</dbReference>